<dbReference type="Proteomes" id="UP000008710">
    <property type="component" value="Plasmid pRHL1"/>
</dbReference>
<evidence type="ECO:0000313" key="1">
    <source>
        <dbReference type="EMBL" id="ABG99272.1"/>
    </source>
</evidence>
<dbReference type="AlphaFoldDB" id="Q0RZL4"/>
<organism evidence="1 2">
    <name type="scientific">Rhodococcus jostii (strain RHA1)</name>
    <dbReference type="NCBI Taxonomy" id="101510"/>
    <lineage>
        <taxon>Bacteria</taxon>
        <taxon>Bacillati</taxon>
        <taxon>Actinomycetota</taxon>
        <taxon>Actinomycetes</taxon>
        <taxon>Mycobacteriales</taxon>
        <taxon>Nocardiaceae</taxon>
        <taxon>Rhodococcus</taxon>
    </lineage>
</organism>
<evidence type="ECO:0000313" key="2">
    <source>
        <dbReference type="Proteomes" id="UP000008710"/>
    </source>
</evidence>
<name>Q0RZL4_RHOJR</name>
<keyword evidence="1" id="KW-0614">Plasmid</keyword>
<dbReference type="HOGENOM" id="CLU_1863623_0_0_11"/>
<protein>
    <submittedName>
        <fullName evidence="1">Uncharacterized protein</fullName>
    </submittedName>
</protein>
<accession>Q0RZL4</accession>
<gene>
    <name evidence="1" type="ordered locus">RHA1_ro08227</name>
</gene>
<dbReference type="EMBL" id="CP000432">
    <property type="protein sequence ID" value="ABG99272.1"/>
    <property type="molecule type" value="Genomic_DNA"/>
</dbReference>
<sequence>MLAAGSCRRRVMRSSDAGDRVNRVGHDAEAYFDRRDERVEHRGVGGGGRSRTEALGVRTEPVVRGALRDGTSPHSAPCATSAAMRSRIHQRRYVEGSYGEREQGLKGLITPCGNDLPPILQEARKHVTPCSVMVVAI</sequence>
<geneLocation type="plasmid" evidence="1 2">
    <name>pRHL1</name>
</geneLocation>
<reference evidence="2" key="1">
    <citation type="journal article" date="2006" name="Proc. Natl. Acad. Sci. U.S.A.">
        <title>The complete genome of Rhodococcus sp. RHA1 provides insights into a catabolic powerhouse.</title>
        <authorList>
            <person name="McLeod M.P."/>
            <person name="Warren R.L."/>
            <person name="Hsiao W.W.L."/>
            <person name="Araki N."/>
            <person name="Myhre M."/>
            <person name="Fernandes C."/>
            <person name="Miyazawa D."/>
            <person name="Wong W."/>
            <person name="Lillquist A.L."/>
            <person name="Wang D."/>
            <person name="Dosanjh M."/>
            <person name="Hara H."/>
            <person name="Petrescu A."/>
            <person name="Morin R.D."/>
            <person name="Yang G."/>
            <person name="Stott J.M."/>
            <person name="Schein J.E."/>
            <person name="Shin H."/>
            <person name="Smailus D."/>
            <person name="Siddiqui A.S."/>
            <person name="Marra M.A."/>
            <person name="Jones S.J.M."/>
            <person name="Holt R."/>
            <person name="Brinkman F.S.L."/>
            <person name="Miyauchi K."/>
            <person name="Fukuda M."/>
            <person name="Davies J.E."/>
            <person name="Mohn W.W."/>
            <person name="Eltis L.D."/>
        </authorList>
    </citation>
    <scope>NUCLEOTIDE SEQUENCE [LARGE SCALE GENOMIC DNA]</scope>
    <source>
        <strain evidence="2">RHA1</strain>
    </source>
</reference>
<proteinExistence type="predicted"/>
<dbReference type="KEGG" id="rha:RHA1_ro08227"/>